<feature type="transmembrane region" description="Helical" evidence="1">
    <location>
        <begin position="51"/>
        <end position="77"/>
    </location>
</feature>
<dbReference type="KEGG" id="tbg:TbgDal_IX7130"/>
<evidence type="ECO:0000313" key="3">
    <source>
        <dbReference type="Proteomes" id="UP000002316"/>
    </source>
</evidence>
<proteinExistence type="predicted"/>
<keyword evidence="1" id="KW-1133">Transmembrane helix</keyword>
<dbReference type="GeneID" id="23860757"/>
<dbReference type="AlphaFoldDB" id="C9ZYY8"/>
<protein>
    <submittedName>
        <fullName evidence="2">Uncharacterized protein</fullName>
    </submittedName>
</protein>
<dbReference type="EMBL" id="FN554972">
    <property type="protein sequence ID" value="CBH14637.1"/>
    <property type="molecule type" value="Genomic_DNA"/>
</dbReference>
<reference evidence="3" key="1">
    <citation type="journal article" date="2010" name="PLoS Negl. Trop. Dis.">
        <title>The genome sequence of Trypanosoma brucei gambiense, causative agent of chronic human african trypanosomiasis.</title>
        <authorList>
            <person name="Jackson A.P."/>
            <person name="Sanders M."/>
            <person name="Berry A."/>
            <person name="McQuillan J."/>
            <person name="Aslett M.A."/>
            <person name="Quail M.A."/>
            <person name="Chukualim B."/>
            <person name="Capewell P."/>
            <person name="MacLeod A."/>
            <person name="Melville S.E."/>
            <person name="Gibson W."/>
            <person name="Barry J.D."/>
            <person name="Berriman M."/>
            <person name="Hertz-Fowler C."/>
        </authorList>
    </citation>
    <scope>NUCLEOTIDE SEQUENCE [LARGE SCALE GENOMIC DNA]</scope>
    <source>
        <strain evidence="3">MHOM/CI/86/DAL972</strain>
    </source>
</reference>
<keyword evidence="1" id="KW-0472">Membrane</keyword>
<name>C9ZYY8_TRYB9</name>
<dbReference type="Proteomes" id="UP000002316">
    <property type="component" value="Chromosome 9"/>
</dbReference>
<sequence length="133" mass="15117">MCVCVCVGDGGTCAGGNYTTRETSHDFTIGGNVGVADCDAFVCLFVRLSVLILPLTLELCLIRCFFLFIRYVLLYLVMGPSNSQKTRQKQQQQGKKKWNVKKEEIKLNESHDEGMHVKGEGKMKLYLYKRYHL</sequence>
<accession>C9ZYY8</accession>
<keyword evidence="1" id="KW-0812">Transmembrane</keyword>
<evidence type="ECO:0000256" key="1">
    <source>
        <dbReference type="SAM" id="Phobius"/>
    </source>
</evidence>
<dbReference type="RefSeq" id="XP_011776903.1">
    <property type="nucleotide sequence ID" value="XM_011778601.1"/>
</dbReference>
<evidence type="ECO:0000313" key="2">
    <source>
        <dbReference type="EMBL" id="CBH14637.1"/>
    </source>
</evidence>
<organism evidence="2 3">
    <name type="scientific">Trypanosoma brucei gambiense (strain MHOM/CI/86/DAL972)</name>
    <dbReference type="NCBI Taxonomy" id="679716"/>
    <lineage>
        <taxon>Eukaryota</taxon>
        <taxon>Discoba</taxon>
        <taxon>Euglenozoa</taxon>
        <taxon>Kinetoplastea</taxon>
        <taxon>Metakinetoplastina</taxon>
        <taxon>Trypanosomatida</taxon>
        <taxon>Trypanosomatidae</taxon>
        <taxon>Trypanosoma</taxon>
    </lineage>
</organism>
<gene>
    <name evidence="2" type="ORF">TbgDal_IX7130</name>
</gene>